<proteinExistence type="predicted"/>
<dbReference type="STRING" id="572477.Alvin_3037"/>
<keyword evidence="4" id="KW-1185">Reference proteome</keyword>
<dbReference type="InterPro" id="IPR005702">
    <property type="entry name" value="Wzc-like_C"/>
</dbReference>
<dbReference type="InterPro" id="IPR050445">
    <property type="entry name" value="Bact_polysacc_biosynth/exp"/>
</dbReference>
<sequence>MSNLADRQRQALGQIAEIKRISCAIDHALQHRTPAAVLITSAQQGEGKSLFASALATSMASLGQHRVVLLDLNWYRPAVHHCFGLESNQTMSHILQADIDALVTKSQGQRPDLLLAPTDHRDHAPMNGDVFGTFKHLIERIKQAYDYVIVDSASIFPTNRMMIDPVMLSAMVDGVVLVVQAGFAPRQHVKRACTIMQAAGATMIGVTINQHRPTLAAPS</sequence>
<evidence type="ECO:0000313" key="4">
    <source>
        <dbReference type="Proteomes" id="UP000001441"/>
    </source>
</evidence>
<accession>D3RS00</accession>
<protein>
    <submittedName>
        <fullName evidence="3">ATPase involved in chromosome partitioning-like protein</fullName>
    </submittedName>
</protein>
<organism evidence="3 4">
    <name type="scientific">Allochromatium vinosum (strain ATCC 17899 / DSM 180 / NBRC 103801 / NCIMB 10441 / D)</name>
    <name type="common">Chromatium vinosum</name>
    <dbReference type="NCBI Taxonomy" id="572477"/>
    <lineage>
        <taxon>Bacteria</taxon>
        <taxon>Pseudomonadati</taxon>
        <taxon>Pseudomonadota</taxon>
        <taxon>Gammaproteobacteria</taxon>
        <taxon>Chromatiales</taxon>
        <taxon>Chromatiaceae</taxon>
        <taxon>Allochromatium</taxon>
    </lineage>
</organism>
<reference evidence="3 4" key="1">
    <citation type="journal article" date="2011" name="Stand. Genomic Sci.">
        <title>Complete genome sequence of Allochromatium vinosum DSM 180(T).</title>
        <authorList>
            <person name="Weissgerber T."/>
            <person name="Zigann R."/>
            <person name="Bruce D."/>
            <person name="Chang Y.J."/>
            <person name="Detter J.C."/>
            <person name="Han C."/>
            <person name="Hauser L."/>
            <person name="Jeffries C.D."/>
            <person name="Land M."/>
            <person name="Munk A.C."/>
            <person name="Tapia R."/>
            <person name="Dahl C."/>
        </authorList>
    </citation>
    <scope>NUCLEOTIDE SEQUENCE [LARGE SCALE GENOMIC DNA]</scope>
    <source>
        <strain evidence="4">ATCC 17899 / DSM 180 / NBRC 103801 / NCIMB 10441 / D</strain>
    </source>
</reference>
<name>D3RS00_ALLVD</name>
<dbReference type="InterPro" id="IPR033756">
    <property type="entry name" value="YlxH/NBP35"/>
</dbReference>
<dbReference type="PANTHER" id="PTHR32309">
    <property type="entry name" value="TYROSINE-PROTEIN KINASE"/>
    <property type="match status" value="1"/>
</dbReference>
<dbReference type="InterPro" id="IPR027417">
    <property type="entry name" value="P-loop_NTPase"/>
</dbReference>
<dbReference type="AlphaFoldDB" id="D3RS00"/>
<dbReference type="eggNOG" id="COG0489">
    <property type="taxonomic scope" value="Bacteria"/>
</dbReference>
<evidence type="ECO:0000256" key="1">
    <source>
        <dbReference type="ARBA" id="ARBA00022741"/>
    </source>
</evidence>
<dbReference type="CDD" id="cd05387">
    <property type="entry name" value="BY-kinase"/>
    <property type="match status" value="1"/>
</dbReference>
<dbReference type="SUPFAM" id="SSF52540">
    <property type="entry name" value="P-loop containing nucleoside triphosphate hydrolases"/>
    <property type="match status" value="1"/>
</dbReference>
<keyword evidence="2" id="KW-0067">ATP-binding</keyword>
<dbReference type="PANTHER" id="PTHR32309:SF31">
    <property type="entry name" value="CAPSULAR EXOPOLYSACCHARIDE FAMILY"/>
    <property type="match status" value="1"/>
</dbReference>
<dbReference type="Proteomes" id="UP000001441">
    <property type="component" value="Chromosome"/>
</dbReference>
<dbReference type="Pfam" id="PF10609">
    <property type="entry name" value="ParA"/>
    <property type="match status" value="1"/>
</dbReference>
<evidence type="ECO:0000256" key="2">
    <source>
        <dbReference type="ARBA" id="ARBA00022840"/>
    </source>
</evidence>
<dbReference type="KEGG" id="alv:Alvin_3037"/>
<evidence type="ECO:0000313" key="3">
    <source>
        <dbReference type="EMBL" id="ADC63937.1"/>
    </source>
</evidence>
<dbReference type="Gene3D" id="3.40.50.300">
    <property type="entry name" value="P-loop containing nucleotide triphosphate hydrolases"/>
    <property type="match status" value="1"/>
</dbReference>
<keyword evidence="1" id="KW-0547">Nucleotide-binding</keyword>
<dbReference type="HOGENOM" id="CLU_1259258_0_0_6"/>
<gene>
    <name evidence="3" type="ordered locus">Alvin_3037</name>
</gene>
<dbReference type="EMBL" id="CP001896">
    <property type="protein sequence ID" value="ADC63937.1"/>
    <property type="molecule type" value="Genomic_DNA"/>
</dbReference>
<dbReference type="GO" id="GO:0005524">
    <property type="term" value="F:ATP binding"/>
    <property type="evidence" value="ECO:0007669"/>
    <property type="project" value="UniProtKB-KW"/>
</dbReference>